<evidence type="ECO:0000256" key="1">
    <source>
        <dbReference type="SAM" id="MobiDB-lite"/>
    </source>
</evidence>
<dbReference type="Proteomes" id="UP000440066">
    <property type="component" value="Unassembled WGS sequence"/>
</dbReference>
<proteinExistence type="predicted"/>
<dbReference type="EMBL" id="WJQT01000005">
    <property type="protein sequence ID" value="MRJ46944.1"/>
    <property type="molecule type" value="Genomic_DNA"/>
</dbReference>
<protein>
    <submittedName>
        <fullName evidence="2">Uncharacterized protein</fullName>
    </submittedName>
</protein>
<dbReference type="RefSeq" id="WP_153832034.1">
    <property type="nucleotide sequence ID" value="NZ_WJQT01000005.1"/>
</dbReference>
<sequence length="340" mass="40425">MKKNKSQLQKIKKKENDPNHNFDESQHYEINKDFYDYFLDGYFFLKVSHLYSLKRLDVDKQKELFNFELMSLKTDDQYKYSKHLLSSYISTELVMNTFHCMETFVRLYIAHSAGSECPNLILANLSIDEYQKNITAIQNNKFNYMRPELSDDEVIAETYYHGLENVKLLSINKKQYSVEQILNLRKEYLVYAANFLRDNKEYNTYKHGFYLNQNDNGFEIKNDNGVLSARGSSFEFISITREKGKQATWTKNIKFFDEDMLAIVTIAFELYMTSMVRLWGNHYLGKHQNEPLLIPFEIEDFLKVEKENINAVDNEGKEVDFFKNVRSKGMSMEYRYFLES</sequence>
<comment type="caution">
    <text evidence="2">The sequence shown here is derived from an EMBL/GenBank/DDBJ whole genome shotgun (WGS) entry which is preliminary data.</text>
</comment>
<reference evidence="2 3" key="1">
    <citation type="submission" date="2019-11" db="EMBL/GenBank/DDBJ databases">
        <title>Characterisation of Fundicoccus ignavus gen. nov. sp. nov., a novel genus of the family Aerococcaceae from bulk tank milk.</title>
        <authorList>
            <person name="Siebert A."/>
            <person name="Huptas C."/>
            <person name="Wenning M."/>
            <person name="Scherer S."/>
            <person name="Doll E.V."/>
        </authorList>
    </citation>
    <scope>NUCLEOTIDE SEQUENCE [LARGE SCALE GENOMIC DNA]</scope>
    <source>
        <strain evidence="2 3">DSM 109652</strain>
    </source>
</reference>
<feature type="compositionally biased region" description="Basic residues" evidence="1">
    <location>
        <begin position="1"/>
        <end position="13"/>
    </location>
</feature>
<evidence type="ECO:0000313" key="3">
    <source>
        <dbReference type="Proteomes" id="UP000440066"/>
    </source>
</evidence>
<accession>A0A844BY55</accession>
<feature type="region of interest" description="Disordered" evidence="1">
    <location>
        <begin position="1"/>
        <end position="24"/>
    </location>
</feature>
<feature type="compositionally biased region" description="Basic and acidic residues" evidence="1">
    <location>
        <begin position="14"/>
        <end position="24"/>
    </location>
</feature>
<name>A0A844BY55_9LACT</name>
<dbReference type="AlphaFoldDB" id="A0A844BY55"/>
<organism evidence="2 3">
    <name type="scientific">Fundicoccus ignavus</name>
    <dbReference type="NCBI Taxonomy" id="2664442"/>
    <lineage>
        <taxon>Bacteria</taxon>
        <taxon>Bacillati</taxon>
        <taxon>Bacillota</taxon>
        <taxon>Bacilli</taxon>
        <taxon>Lactobacillales</taxon>
        <taxon>Aerococcaceae</taxon>
        <taxon>Fundicoccus</taxon>
    </lineage>
</organism>
<gene>
    <name evidence="2" type="ORF">GF867_05100</name>
</gene>
<evidence type="ECO:0000313" key="2">
    <source>
        <dbReference type="EMBL" id="MRJ46944.1"/>
    </source>
</evidence>